<accession>J3F020</accession>
<dbReference type="Proteomes" id="UP000007813">
    <property type="component" value="Unassembled WGS sequence"/>
</dbReference>
<name>J3F020_9EURY</name>
<comment type="caution">
    <text evidence="1">The sequence shown here is derived from an EMBL/GenBank/DDBJ whole genome shotgun (WGS) entry which is preliminary data.</text>
</comment>
<protein>
    <submittedName>
        <fullName evidence="1">Uncharacterized protein</fullName>
    </submittedName>
</protein>
<dbReference type="AlphaFoldDB" id="J3F020"/>
<reference evidence="1 2" key="1">
    <citation type="journal article" date="2012" name="J. Bacteriol.">
        <title>Draft Genome Sequence of the Extremely Halophilic Archaeon Halogranum salarium B-1T.</title>
        <authorList>
            <person name="Kim K.K."/>
            <person name="Lee K.C."/>
            <person name="Lee J.S."/>
        </authorList>
    </citation>
    <scope>NUCLEOTIDE SEQUENCE [LARGE SCALE GENOMIC DNA]</scope>
    <source>
        <strain evidence="1 2">B-1</strain>
    </source>
</reference>
<evidence type="ECO:0000313" key="2">
    <source>
        <dbReference type="Proteomes" id="UP000007813"/>
    </source>
</evidence>
<gene>
    <name evidence="1" type="ORF">HSB1_03580</name>
</gene>
<sequence>MTTRCTRLRRADPPLQDSSSYILSVRKLTLGAVYRTV</sequence>
<organism evidence="1 2">
    <name type="scientific">Halogranum salarium B-1</name>
    <dbReference type="NCBI Taxonomy" id="1210908"/>
    <lineage>
        <taxon>Archaea</taxon>
        <taxon>Methanobacteriati</taxon>
        <taxon>Methanobacteriota</taxon>
        <taxon>Stenosarchaea group</taxon>
        <taxon>Halobacteria</taxon>
        <taxon>Halobacteriales</taxon>
        <taxon>Haloferacaceae</taxon>
    </lineage>
</organism>
<proteinExistence type="predicted"/>
<dbReference type="EMBL" id="ALJD01000002">
    <property type="protein sequence ID" value="EJN61317.1"/>
    <property type="molecule type" value="Genomic_DNA"/>
</dbReference>
<evidence type="ECO:0000313" key="1">
    <source>
        <dbReference type="EMBL" id="EJN61317.1"/>
    </source>
</evidence>